<organism evidence="2 3">
    <name type="scientific">Mycolicibacterium flavescens</name>
    <name type="common">Mycobacterium flavescens</name>
    <dbReference type="NCBI Taxonomy" id="1776"/>
    <lineage>
        <taxon>Bacteria</taxon>
        <taxon>Bacillati</taxon>
        <taxon>Actinomycetota</taxon>
        <taxon>Actinomycetes</taxon>
        <taxon>Mycobacteriales</taxon>
        <taxon>Mycobacteriaceae</taxon>
        <taxon>Mycolicibacterium</taxon>
    </lineage>
</organism>
<gene>
    <name evidence="2" type="ORF">BHQ18_14175</name>
</gene>
<evidence type="ECO:0000256" key="1">
    <source>
        <dbReference type="SAM" id="SignalP"/>
    </source>
</evidence>
<accession>A0A1E3RJM6</accession>
<dbReference type="RefSeq" id="WP_069414365.1">
    <property type="nucleotide sequence ID" value="NZ_JACKUL010000026.1"/>
</dbReference>
<dbReference type="OrthoDB" id="4640536at2"/>
<feature type="chain" id="PRO_5009134969" description="DUF732 domain-containing protein" evidence="1">
    <location>
        <begin position="25"/>
        <end position="92"/>
    </location>
</feature>
<proteinExistence type="predicted"/>
<comment type="caution">
    <text evidence="2">The sequence shown here is derived from an EMBL/GenBank/DDBJ whole genome shotgun (WGS) entry which is preliminary data.</text>
</comment>
<keyword evidence="1" id="KW-0732">Signal</keyword>
<keyword evidence="3" id="KW-1185">Reference proteome</keyword>
<dbReference type="EMBL" id="MIHA01000009">
    <property type="protein sequence ID" value="ODQ89672.1"/>
    <property type="molecule type" value="Genomic_DNA"/>
</dbReference>
<evidence type="ECO:0000313" key="3">
    <source>
        <dbReference type="Proteomes" id="UP000094053"/>
    </source>
</evidence>
<evidence type="ECO:0000313" key="2">
    <source>
        <dbReference type="EMBL" id="ODQ89672.1"/>
    </source>
</evidence>
<protein>
    <recommendedName>
        <fullName evidence="4">DUF732 domain-containing protein</fullName>
    </recommendedName>
</protein>
<dbReference type="STRING" id="1776.BHQ18_14175"/>
<name>A0A1E3RJM6_MYCFV</name>
<dbReference type="Proteomes" id="UP000094053">
    <property type="component" value="Unassembled WGS sequence"/>
</dbReference>
<sequence length="92" mass="9381">MLKLTCAAAAAAVAAIVSAPGAAAQEDDYLAGLEDRYRFLTAEQMLTEGYRVCALTSAGALSPDAAAMVMRDLEVSVGPAMDIVSGAVLNLC</sequence>
<dbReference type="AlphaFoldDB" id="A0A1E3RJM6"/>
<feature type="signal peptide" evidence="1">
    <location>
        <begin position="1"/>
        <end position="24"/>
    </location>
</feature>
<evidence type="ECO:0008006" key="4">
    <source>
        <dbReference type="Google" id="ProtNLM"/>
    </source>
</evidence>
<reference evidence="3" key="1">
    <citation type="submission" date="2016-09" db="EMBL/GenBank/DDBJ databases">
        <authorList>
            <person name="Greninger A.L."/>
            <person name="Jerome K.R."/>
            <person name="Mcnair B."/>
            <person name="Wallis C."/>
            <person name="Fang F."/>
        </authorList>
    </citation>
    <scope>NUCLEOTIDE SEQUENCE [LARGE SCALE GENOMIC DNA]</scope>
    <source>
        <strain evidence="3">M6</strain>
    </source>
</reference>